<comment type="subcellular location">
    <subcellularLocation>
        <location evidence="1">Periplasm</location>
    </subcellularLocation>
</comment>
<evidence type="ECO:0000256" key="5">
    <source>
        <dbReference type="ARBA" id="ARBA00022764"/>
    </source>
</evidence>
<organism evidence="7 8">
    <name type="scientific">Tritonibacter multivorans</name>
    <dbReference type="NCBI Taxonomy" id="928856"/>
    <lineage>
        <taxon>Bacteria</taxon>
        <taxon>Pseudomonadati</taxon>
        <taxon>Pseudomonadota</taxon>
        <taxon>Alphaproteobacteria</taxon>
        <taxon>Rhodobacterales</taxon>
        <taxon>Paracoccaceae</taxon>
        <taxon>Tritonibacter</taxon>
    </lineage>
</organism>
<evidence type="ECO:0000256" key="2">
    <source>
        <dbReference type="ARBA" id="ARBA00009023"/>
    </source>
</evidence>
<name>A0A0P1G4G3_9RHOB</name>
<dbReference type="STRING" id="928856.SAMN04488049_11483"/>
<feature type="chain" id="PRO_5006063064" evidence="6">
    <location>
        <begin position="23"/>
        <end position="322"/>
    </location>
</feature>
<evidence type="ECO:0000313" key="7">
    <source>
        <dbReference type="EMBL" id="CUH76674.1"/>
    </source>
</evidence>
<comment type="similarity">
    <text evidence="2">Belongs to the bacterial solute-binding protein 7 family.</text>
</comment>
<keyword evidence="8" id="KW-1185">Reference proteome</keyword>
<feature type="signal peptide" evidence="6">
    <location>
        <begin position="1"/>
        <end position="22"/>
    </location>
</feature>
<accession>A0A0P1G4G3</accession>
<keyword evidence="3" id="KW-0813">Transport</keyword>
<reference evidence="7 8" key="1">
    <citation type="submission" date="2015-09" db="EMBL/GenBank/DDBJ databases">
        <authorList>
            <consortium name="Swine Surveillance"/>
        </authorList>
    </citation>
    <scope>NUCLEOTIDE SEQUENCE [LARGE SCALE GENOMIC DNA]</scope>
    <source>
        <strain evidence="7 8">CECT 7557</strain>
    </source>
</reference>
<evidence type="ECO:0000256" key="1">
    <source>
        <dbReference type="ARBA" id="ARBA00004418"/>
    </source>
</evidence>
<evidence type="ECO:0000313" key="8">
    <source>
        <dbReference type="Proteomes" id="UP000052022"/>
    </source>
</evidence>
<gene>
    <name evidence="7" type="primary">siaP_1</name>
    <name evidence="7" type="ORF">TRM7557_01014</name>
</gene>
<dbReference type="EMBL" id="CYSD01000014">
    <property type="protein sequence ID" value="CUH76674.1"/>
    <property type="molecule type" value="Genomic_DNA"/>
</dbReference>
<dbReference type="Gene3D" id="3.40.190.170">
    <property type="entry name" value="Bacterial extracellular solute-binding protein, family 7"/>
    <property type="match status" value="1"/>
</dbReference>
<dbReference type="NCBIfam" id="NF037995">
    <property type="entry name" value="TRAP_S1"/>
    <property type="match status" value="1"/>
</dbReference>
<proteinExistence type="inferred from homology"/>
<dbReference type="PANTHER" id="PTHR33376">
    <property type="match status" value="1"/>
</dbReference>
<dbReference type="InterPro" id="IPR038404">
    <property type="entry name" value="TRAP_DctP_sf"/>
</dbReference>
<evidence type="ECO:0000256" key="6">
    <source>
        <dbReference type="SAM" id="SignalP"/>
    </source>
</evidence>
<dbReference type="GO" id="GO:0055085">
    <property type="term" value="P:transmembrane transport"/>
    <property type="evidence" value="ECO:0007669"/>
    <property type="project" value="InterPro"/>
</dbReference>
<evidence type="ECO:0000256" key="4">
    <source>
        <dbReference type="ARBA" id="ARBA00022729"/>
    </source>
</evidence>
<dbReference type="PANTHER" id="PTHR33376:SF7">
    <property type="entry name" value="C4-DICARBOXYLATE-BINDING PROTEIN DCTB"/>
    <property type="match status" value="1"/>
</dbReference>
<evidence type="ECO:0000256" key="3">
    <source>
        <dbReference type="ARBA" id="ARBA00022448"/>
    </source>
</evidence>
<sequence length="322" mass="34912">MTMKTTLLSAVAACTMAFAVSAETLTLVNSDAIDSQMDRMNKHFKGLVEDRSGGDITVNYITGTQLGTPPQVMDQMSTGSVDALGTAGSWLSAYAPDTQIMTWGFTFRDSDHVFDFFRSDLFQDLTTEMREEARIRVLSGGPTEPRIAFMVDALPSDGSFDSRKMRIPQIPSYLGLWTALGAQPTQVAWGEVYLGLNTGVVDGAEGPPTAAISQRFHEVAPNVYMTNHVWASSAIMINEDKFQSMSPDHQAILVKAAEDAATFAFEDASSRRDAVLEQMRAAGAKILDYDTTALQAAALEGVAKAEADGLWSPGLFEKVQQQ</sequence>
<protein>
    <submittedName>
        <fullName evidence="7">Neu5Ac-binding protein</fullName>
    </submittedName>
</protein>
<dbReference type="Proteomes" id="UP000052022">
    <property type="component" value="Unassembled WGS sequence"/>
</dbReference>
<keyword evidence="5" id="KW-0574">Periplasm</keyword>
<dbReference type="AlphaFoldDB" id="A0A0P1G4G3"/>
<dbReference type="CDD" id="cd13603">
    <property type="entry name" value="PBP2_TRAP_Siap_TeaA_like"/>
    <property type="match status" value="1"/>
</dbReference>
<dbReference type="Pfam" id="PF03480">
    <property type="entry name" value="DctP"/>
    <property type="match status" value="1"/>
</dbReference>
<keyword evidence="4 6" id="KW-0732">Signal</keyword>
<dbReference type="InterPro" id="IPR018389">
    <property type="entry name" value="DctP_fam"/>
</dbReference>
<dbReference type="GO" id="GO:0042597">
    <property type="term" value="C:periplasmic space"/>
    <property type="evidence" value="ECO:0007669"/>
    <property type="project" value="UniProtKB-SubCell"/>
</dbReference>